<evidence type="ECO:0000313" key="1">
    <source>
        <dbReference type="EMBL" id="MQY20751.1"/>
    </source>
</evidence>
<keyword evidence="2" id="KW-1185">Reference proteome</keyword>
<comment type="caution">
    <text evidence="1">The sequence shown here is derived from an EMBL/GenBank/DDBJ whole genome shotgun (WGS) entry which is preliminary data.</text>
</comment>
<sequence>MSEVQARGRACRKAHSSTQCSLVLRSLIIRAKYPLVLSNSVLSR</sequence>
<accession>A0A7K0D5C6</accession>
<dbReference type="Proteomes" id="UP000438448">
    <property type="component" value="Unassembled WGS sequence"/>
</dbReference>
<evidence type="ECO:0000313" key="2">
    <source>
        <dbReference type="Proteomes" id="UP000438448"/>
    </source>
</evidence>
<protein>
    <submittedName>
        <fullName evidence="1">Uncharacterized protein</fullName>
    </submittedName>
</protein>
<reference evidence="1 2" key="1">
    <citation type="submission" date="2019-10" db="EMBL/GenBank/DDBJ databases">
        <title>Nocardia macrotermitis sp. nov. and Nocardia aurantia sp. nov., isolated from the gut of fungus growing-termite Macrotermes natalensis.</title>
        <authorList>
            <person name="Benndorf R."/>
            <person name="Schwitalla J."/>
            <person name="Martin K."/>
            <person name="De Beer W."/>
            <person name="Kaster A.-K."/>
            <person name="Vollmers J."/>
            <person name="Poulsen M."/>
            <person name="Beemelmanns C."/>
        </authorList>
    </citation>
    <scope>NUCLEOTIDE SEQUENCE [LARGE SCALE GENOMIC DNA]</scope>
    <source>
        <strain evidence="1 2">RB20</strain>
    </source>
</reference>
<organism evidence="1 2">
    <name type="scientific">Nocardia macrotermitis</name>
    <dbReference type="NCBI Taxonomy" id="2585198"/>
    <lineage>
        <taxon>Bacteria</taxon>
        <taxon>Bacillati</taxon>
        <taxon>Actinomycetota</taxon>
        <taxon>Actinomycetes</taxon>
        <taxon>Mycobacteriales</taxon>
        <taxon>Nocardiaceae</taxon>
        <taxon>Nocardia</taxon>
    </lineage>
</organism>
<name>A0A7K0D5C6_9NOCA</name>
<proteinExistence type="predicted"/>
<dbReference type="AlphaFoldDB" id="A0A7K0D5C6"/>
<dbReference type="EMBL" id="WEGK01000007">
    <property type="protein sequence ID" value="MQY20751.1"/>
    <property type="molecule type" value="Genomic_DNA"/>
</dbReference>
<gene>
    <name evidence="1" type="ORF">NRB20_38590</name>
</gene>